<evidence type="ECO:0000313" key="1">
    <source>
        <dbReference type="EMBL" id="KAK3706331.1"/>
    </source>
</evidence>
<gene>
    <name evidence="1" type="ORF">LTR37_012846</name>
</gene>
<dbReference type="Proteomes" id="UP001281147">
    <property type="component" value="Unassembled WGS sequence"/>
</dbReference>
<keyword evidence="2" id="KW-1185">Reference proteome</keyword>
<organism evidence="1 2">
    <name type="scientific">Vermiconidia calcicola</name>
    <dbReference type="NCBI Taxonomy" id="1690605"/>
    <lineage>
        <taxon>Eukaryota</taxon>
        <taxon>Fungi</taxon>
        <taxon>Dikarya</taxon>
        <taxon>Ascomycota</taxon>
        <taxon>Pezizomycotina</taxon>
        <taxon>Dothideomycetes</taxon>
        <taxon>Dothideomycetidae</taxon>
        <taxon>Mycosphaerellales</taxon>
        <taxon>Extremaceae</taxon>
        <taxon>Vermiconidia</taxon>
    </lineage>
</organism>
<evidence type="ECO:0000313" key="2">
    <source>
        <dbReference type="Proteomes" id="UP001281147"/>
    </source>
</evidence>
<comment type="caution">
    <text evidence="1">The sequence shown here is derived from an EMBL/GenBank/DDBJ whole genome shotgun (WGS) entry which is preliminary data.</text>
</comment>
<sequence>MTDAQHLFDYARKQFNEIADDVERHFELVAGQLREWIPADKIVRMNPRPAAQRLPPPTTYQAVQRWVSTHRALTIGAVCFLVTGSIGTLVHIKSQQHKRKRRARKSASGARTDVVVVAGAVANPLTSALYLDLERRGFVVYVVANTIEEEHYVRTQSRADLLPLHLDLVNPFTAQEQLGLFQQLLAREHRAFQEAEPHHLNFVGFIIVPDTQSTLARIEDISSEEWSDYLNAKVLNTIATTQLFLPSITEHKAKIILLTPSVTPSLKPPMHAVESTVYGALEGFTSSLAAEMRQEGVTVSHFKLGNIDVPSVTAKQRREGQSAPQLKATPLRRLHESVFDALVSKRPRRTWHVGRGSLAYDIIGNWMPAGIVGWMMGTSRRPNVVEEVKEEDLRSSQESLTWEKVEQET</sequence>
<accession>A0ACC3MYK6</accession>
<name>A0ACC3MYK6_9PEZI</name>
<dbReference type="EMBL" id="JAUTXU010000121">
    <property type="protein sequence ID" value="KAK3706331.1"/>
    <property type="molecule type" value="Genomic_DNA"/>
</dbReference>
<protein>
    <submittedName>
        <fullName evidence="1">Uncharacterized protein</fullName>
    </submittedName>
</protein>
<proteinExistence type="predicted"/>
<reference evidence="1" key="1">
    <citation type="submission" date="2023-07" db="EMBL/GenBank/DDBJ databases">
        <title>Black Yeasts Isolated from many extreme environments.</title>
        <authorList>
            <person name="Coleine C."/>
            <person name="Stajich J.E."/>
            <person name="Selbmann L."/>
        </authorList>
    </citation>
    <scope>NUCLEOTIDE SEQUENCE</scope>
    <source>
        <strain evidence="1">CCFEE 5714</strain>
    </source>
</reference>